<accession>A0A841C2P7</accession>
<evidence type="ECO:0000256" key="5">
    <source>
        <dbReference type="SAM" id="MobiDB-lite"/>
    </source>
</evidence>
<evidence type="ECO:0000256" key="3">
    <source>
        <dbReference type="ARBA" id="ARBA00023163"/>
    </source>
</evidence>
<dbReference type="SUPFAM" id="SSF46689">
    <property type="entry name" value="Homeodomain-like"/>
    <property type="match status" value="1"/>
</dbReference>
<dbReference type="Pfam" id="PF00440">
    <property type="entry name" value="TetR_N"/>
    <property type="match status" value="1"/>
</dbReference>
<evidence type="ECO:0000313" key="8">
    <source>
        <dbReference type="Proteomes" id="UP000587527"/>
    </source>
</evidence>
<dbReference type="Proteomes" id="UP000587527">
    <property type="component" value="Unassembled WGS sequence"/>
</dbReference>
<sequence length="252" mass="27748">MTQIPTPPWRKQRRSTPTRKPLSREQILDAAMGILDAEGLDAMSMRRVADELGTGPASLYAHVANKDDLLELVRERVIGEIPLPVPDPELWREQLHQLAADSVRVLAAHRDIARAWLATVPTGYNALRIAETMLGILLVGGVPPRIAAIAVDRIALYISADAYENALWRGRYEGRAAEEFFAEEIGQITEFYRNLPPGEFPHLTANVDFLTSGDGDERFAFGMQMLIRALETHLPARGSELSAPADPPGPPG</sequence>
<dbReference type="GO" id="GO:0003700">
    <property type="term" value="F:DNA-binding transcription factor activity"/>
    <property type="evidence" value="ECO:0007669"/>
    <property type="project" value="TreeGrafter"/>
</dbReference>
<dbReference type="SUPFAM" id="SSF48498">
    <property type="entry name" value="Tetracyclin repressor-like, C-terminal domain"/>
    <property type="match status" value="1"/>
</dbReference>
<dbReference type="PANTHER" id="PTHR30055">
    <property type="entry name" value="HTH-TYPE TRANSCRIPTIONAL REGULATOR RUTR"/>
    <property type="match status" value="1"/>
</dbReference>
<dbReference type="GO" id="GO:0045892">
    <property type="term" value="P:negative regulation of DNA-templated transcription"/>
    <property type="evidence" value="ECO:0007669"/>
    <property type="project" value="InterPro"/>
</dbReference>
<evidence type="ECO:0000259" key="6">
    <source>
        <dbReference type="PROSITE" id="PS50977"/>
    </source>
</evidence>
<dbReference type="InterPro" id="IPR050109">
    <property type="entry name" value="HTH-type_TetR-like_transc_reg"/>
</dbReference>
<dbReference type="InterPro" id="IPR036271">
    <property type="entry name" value="Tet_transcr_reg_TetR-rel_C_sf"/>
</dbReference>
<feature type="DNA-binding region" description="H-T-H motif" evidence="4">
    <location>
        <begin position="44"/>
        <end position="63"/>
    </location>
</feature>
<keyword evidence="1" id="KW-0805">Transcription regulation</keyword>
<dbReference type="PANTHER" id="PTHR30055:SF151">
    <property type="entry name" value="TRANSCRIPTIONAL REGULATORY PROTEIN"/>
    <property type="match status" value="1"/>
</dbReference>
<dbReference type="AlphaFoldDB" id="A0A841C2P7"/>
<dbReference type="PROSITE" id="PS50977">
    <property type="entry name" value="HTH_TETR_2"/>
    <property type="match status" value="1"/>
</dbReference>
<protein>
    <submittedName>
        <fullName evidence="7">AcrR family transcriptional regulator</fullName>
    </submittedName>
</protein>
<keyword evidence="8" id="KW-1185">Reference proteome</keyword>
<dbReference type="Pfam" id="PF02909">
    <property type="entry name" value="TetR_C_1"/>
    <property type="match status" value="1"/>
</dbReference>
<dbReference type="Gene3D" id="1.10.357.10">
    <property type="entry name" value="Tetracycline Repressor, domain 2"/>
    <property type="match status" value="1"/>
</dbReference>
<dbReference type="RefSeq" id="WP_184844114.1">
    <property type="nucleotide sequence ID" value="NZ_JACHMN010000003.1"/>
</dbReference>
<keyword evidence="3" id="KW-0804">Transcription</keyword>
<dbReference type="EMBL" id="JACHMN010000003">
    <property type="protein sequence ID" value="MBB5873240.1"/>
    <property type="molecule type" value="Genomic_DNA"/>
</dbReference>
<evidence type="ECO:0000256" key="1">
    <source>
        <dbReference type="ARBA" id="ARBA00023015"/>
    </source>
</evidence>
<keyword evidence="2 4" id="KW-0238">DNA-binding</keyword>
<dbReference type="InterPro" id="IPR001647">
    <property type="entry name" value="HTH_TetR"/>
</dbReference>
<organism evidence="7 8">
    <name type="scientific">Allocatelliglobosispora scoriae</name>
    <dbReference type="NCBI Taxonomy" id="643052"/>
    <lineage>
        <taxon>Bacteria</taxon>
        <taxon>Bacillati</taxon>
        <taxon>Actinomycetota</taxon>
        <taxon>Actinomycetes</taxon>
        <taxon>Micromonosporales</taxon>
        <taxon>Micromonosporaceae</taxon>
        <taxon>Allocatelliglobosispora</taxon>
    </lineage>
</organism>
<evidence type="ECO:0000256" key="2">
    <source>
        <dbReference type="ARBA" id="ARBA00023125"/>
    </source>
</evidence>
<comment type="caution">
    <text evidence="7">The sequence shown here is derived from an EMBL/GenBank/DDBJ whole genome shotgun (WGS) entry which is preliminary data.</text>
</comment>
<dbReference type="InterPro" id="IPR004111">
    <property type="entry name" value="Repressor_TetR_C"/>
</dbReference>
<dbReference type="PRINTS" id="PR00455">
    <property type="entry name" value="HTHTETR"/>
</dbReference>
<name>A0A841C2P7_9ACTN</name>
<feature type="region of interest" description="Disordered" evidence="5">
    <location>
        <begin position="1"/>
        <end position="22"/>
    </location>
</feature>
<dbReference type="GO" id="GO:0000976">
    <property type="term" value="F:transcription cis-regulatory region binding"/>
    <property type="evidence" value="ECO:0007669"/>
    <property type="project" value="TreeGrafter"/>
</dbReference>
<proteinExistence type="predicted"/>
<evidence type="ECO:0000256" key="4">
    <source>
        <dbReference type="PROSITE-ProRule" id="PRU00335"/>
    </source>
</evidence>
<evidence type="ECO:0000313" key="7">
    <source>
        <dbReference type="EMBL" id="MBB5873240.1"/>
    </source>
</evidence>
<gene>
    <name evidence="7" type="ORF">F4553_006674</name>
</gene>
<dbReference type="InterPro" id="IPR009057">
    <property type="entry name" value="Homeodomain-like_sf"/>
</dbReference>
<feature type="domain" description="HTH tetR-type" evidence="6">
    <location>
        <begin position="21"/>
        <end position="81"/>
    </location>
</feature>
<reference evidence="7 8" key="1">
    <citation type="submission" date="2020-08" db="EMBL/GenBank/DDBJ databases">
        <title>Sequencing the genomes of 1000 actinobacteria strains.</title>
        <authorList>
            <person name="Klenk H.-P."/>
        </authorList>
    </citation>
    <scope>NUCLEOTIDE SEQUENCE [LARGE SCALE GENOMIC DNA]</scope>
    <source>
        <strain evidence="7 8">DSM 45362</strain>
    </source>
</reference>